<keyword evidence="3" id="KW-0560">Oxidoreductase</keyword>
<dbReference type="PANTHER" id="PTHR22893">
    <property type="entry name" value="NADH OXIDOREDUCTASE-RELATED"/>
    <property type="match status" value="1"/>
</dbReference>
<keyword evidence="6" id="KW-1185">Reference proteome</keyword>
<dbReference type="GO" id="GO:0010181">
    <property type="term" value="F:FMN binding"/>
    <property type="evidence" value="ECO:0007669"/>
    <property type="project" value="InterPro"/>
</dbReference>
<dbReference type="Gene3D" id="3.20.20.70">
    <property type="entry name" value="Aldolase class I"/>
    <property type="match status" value="1"/>
</dbReference>
<dbReference type="SUPFAM" id="SSF51395">
    <property type="entry name" value="FMN-linked oxidoreductases"/>
    <property type="match status" value="1"/>
</dbReference>
<dbReference type="Proteomes" id="UP000009282">
    <property type="component" value="Chromosome"/>
</dbReference>
<dbReference type="EMBL" id="CP003060">
    <property type="protein sequence ID" value="AEP30556.1"/>
    <property type="molecule type" value="Genomic_DNA"/>
</dbReference>
<evidence type="ECO:0000259" key="4">
    <source>
        <dbReference type="Pfam" id="PF00724"/>
    </source>
</evidence>
<comment type="cofactor">
    <cofactor evidence="1">
        <name>FMN</name>
        <dbReference type="ChEBI" id="CHEBI:58210"/>
    </cofactor>
</comment>
<dbReference type="OrthoDB" id="8523426at2"/>
<dbReference type="HOGENOM" id="CLU_012153_0_3_6"/>
<dbReference type="InterPro" id="IPR013785">
    <property type="entry name" value="Aldolase_TIM"/>
</dbReference>
<dbReference type="InterPro" id="IPR001155">
    <property type="entry name" value="OxRdtase_FMN_N"/>
</dbReference>
<dbReference type="Pfam" id="PF00724">
    <property type="entry name" value="Oxidored_FMN"/>
    <property type="match status" value="1"/>
</dbReference>
<dbReference type="GO" id="GO:0005829">
    <property type="term" value="C:cytosol"/>
    <property type="evidence" value="ECO:0007669"/>
    <property type="project" value="UniProtKB-ARBA"/>
</dbReference>
<dbReference type="RefSeq" id="WP_014109429.1">
    <property type="nucleotide sequence ID" value="NC_016041.1"/>
</dbReference>
<evidence type="ECO:0000313" key="5">
    <source>
        <dbReference type="EMBL" id="AEP30556.1"/>
    </source>
</evidence>
<dbReference type="eggNOG" id="COG1902">
    <property type="taxonomic scope" value="Bacteria"/>
</dbReference>
<accession>G4QI23</accession>
<name>G4QI23_GLANF</name>
<feature type="domain" description="NADH:flavin oxidoreductase/NADH oxidase N-terminal" evidence="4">
    <location>
        <begin position="8"/>
        <end position="336"/>
    </location>
</feature>
<dbReference type="InterPro" id="IPR045247">
    <property type="entry name" value="Oye-like"/>
</dbReference>
<sequence>MSNLTMHSPVTLFGSELKNRFVLAPLTRGRATESRVPNQIMADYYEQRATAGLVITEATVISEEGIGWIDSPGIYTEEMVAGWKSIVDRVHAQGSKIVLQLWHCGRASHSDFHNGELPFSASAVGIENDHIHTPKGKKAYETPKAMTKEDIANTMNDFKQAAVNAKAAGFDGLEVHAANGYLINQFLDGVSNQRDDEYGGSIENRMRFLKEALAAVQEVFPADKIGVRLSPNGVFNAMGCDDYKELYTAVVKELNQQGIGYLHLMDGLAFGFHERGEPMTLSDFRPLFDNTIIGNCGYTIEAANEAVSTKQADMIAFGRPYITNPDLPERYKNNWPLTPFEDMTHWYGGGAEGYTDYPNYTAS</sequence>
<dbReference type="AlphaFoldDB" id="G4QI23"/>
<evidence type="ECO:0000256" key="1">
    <source>
        <dbReference type="ARBA" id="ARBA00001917"/>
    </source>
</evidence>
<protein>
    <submittedName>
        <fullName evidence="5">Xenobiotic reductase B</fullName>
    </submittedName>
</protein>
<dbReference type="KEGG" id="gni:GNIT_2459"/>
<evidence type="ECO:0000313" key="6">
    <source>
        <dbReference type="Proteomes" id="UP000009282"/>
    </source>
</evidence>
<dbReference type="GO" id="GO:0016628">
    <property type="term" value="F:oxidoreductase activity, acting on the CH-CH group of donors, NAD or NADP as acceptor"/>
    <property type="evidence" value="ECO:0007669"/>
    <property type="project" value="UniProtKB-ARBA"/>
</dbReference>
<reference evidence="5 6" key="1">
    <citation type="journal article" date="2011" name="J. Bacteriol.">
        <title>Complete genome sequence of seawater bacterium Glaciecola nitratireducens FR1064T.</title>
        <authorList>
            <person name="Bian F."/>
            <person name="Qin Q.L."/>
            <person name="Xie B.B."/>
            <person name="Shu Y.L."/>
            <person name="Zhang X.Y."/>
            <person name="Yu Y."/>
            <person name="Chen B."/>
            <person name="Chen X.L."/>
            <person name="Zhou B.C."/>
            <person name="Zhang Y.Z."/>
        </authorList>
    </citation>
    <scope>NUCLEOTIDE SEQUENCE [LARGE SCALE GENOMIC DNA]</scope>
    <source>
        <strain evidence="6">JCM 12485 / KCTC 12276 / FR1064</strain>
    </source>
</reference>
<dbReference type="PANTHER" id="PTHR22893:SF91">
    <property type="entry name" value="NADPH DEHYDROGENASE 2-RELATED"/>
    <property type="match status" value="1"/>
</dbReference>
<proteinExistence type="inferred from homology"/>
<organism evidence="5 6">
    <name type="scientific">Glaciecola nitratireducens (strain JCM 12485 / KCTC 12276 / FR1064)</name>
    <dbReference type="NCBI Taxonomy" id="1085623"/>
    <lineage>
        <taxon>Bacteria</taxon>
        <taxon>Pseudomonadati</taxon>
        <taxon>Pseudomonadota</taxon>
        <taxon>Gammaproteobacteria</taxon>
        <taxon>Alteromonadales</taxon>
        <taxon>Alteromonadaceae</taxon>
        <taxon>Brumicola</taxon>
    </lineage>
</organism>
<evidence type="ECO:0000256" key="2">
    <source>
        <dbReference type="ARBA" id="ARBA00005979"/>
    </source>
</evidence>
<evidence type="ECO:0000256" key="3">
    <source>
        <dbReference type="ARBA" id="ARBA00023002"/>
    </source>
</evidence>
<dbReference type="FunFam" id="3.20.20.70:FF:000059">
    <property type="entry name" value="N-ethylmaleimide reductase, FMN-linked"/>
    <property type="match status" value="1"/>
</dbReference>
<comment type="similarity">
    <text evidence="2">Belongs to the NADH:flavin oxidoreductase/NADH oxidase family.</text>
</comment>
<dbReference type="STRING" id="1085623.GNIT_2459"/>
<dbReference type="CDD" id="cd02933">
    <property type="entry name" value="OYE_like_FMN"/>
    <property type="match status" value="1"/>
</dbReference>
<gene>
    <name evidence="5" type="ordered locus">GNIT_2459</name>
</gene>